<feature type="transmembrane region" description="Helical" evidence="1">
    <location>
        <begin position="13"/>
        <end position="33"/>
    </location>
</feature>
<organism evidence="3 4">
    <name type="scientific">Periplaneta americana</name>
    <name type="common">American cockroach</name>
    <name type="synonym">Blatta americana</name>
    <dbReference type="NCBI Taxonomy" id="6978"/>
    <lineage>
        <taxon>Eukaryota</taxon>
        <taxon>Metazoa</taxon>
        <taxon>Ecdysozoa</taxon>
        <taxon>Arthropoda</taxon>
        <taxon>Hexapoda</taxon>
        <taxon>Insecta</taxon>
        <taxon>Pterygota</taxon>
        <taxon>Neoptera</taxon>
        <taxon>Polyneoptera</taxon>
        <taxon>Dictyoptera</taxon>
        <taxon>Blattodea</taxon>
        <taxon>Blattoidea</taxon>
        <taxon>Blattidae</taxon>
        <taxon>Blattinae</taxon>
        <taxon>Periplaneta</taxon>
    </lineage>
</organism>
<dbReference type="Gene3D" id="3.40.50.150">
    <property type="entry name" value="Vaccinia Virus protein VP39"/>
    <property type="match status" value="1"/>
</dbReference>
<name>A0ABQ8TWG5_PERAM</name>
<dbReference type="InterPro" id="IPR006342">
    <property type="entry name" value="FkbM_mtfrase"/>
</dbReference>
<dbReference type="Pfam" id="PF05050">
    <property type="entry name" value="Methyltransf_21"/>
    <property type="match status" value="1"/>
</dbReference>
<reference evidence="3 4" key="1">
    <citation type="journal article" date="2022" name="Allergy">
        <title>Genome assembly and annotation of Periplaneta americana reveal a comprehensive cockroach allergen profile.</title>
        <authorList>
            <person name="Wang L."/>
            <person name="Xiong Q."/>
            <person name="Saelim N."/>
            <person name="Wang L."/>
            <person name="Nong W."/>
            <person name="Wan A.T."/>
            <person name="Shi M."/>
            <person name="Liu X."/>
            <person name="Cao Q."/>
            <person name="Hui J.H.L."/>
            <person name="Sookrung N."/>
            <person name="Leung T.F."/>
            <person name="Tungtrongchitr A."/>
            <person name="Tsui S.K.W."/>
        </authorList>
    </citation>
    <scope>NUCLEOTIDE SEQUENCE [LARGE SCALE GENOMIC DNA]</scope>
    <source>
        <strain evidence="3">PWHHKU_190912</strain>
    </source>
</reference>
<gene>
    <name evidence="3" type="ORF">ANN_02465</name>
</gene>
<keyword evidence="1" id="KW-0472">Membrane</keyword>
<dbReference type="Proteomes" id="UP001148838">
    <property type="component" value="Unassembled WGS sequence"/>
</dbReference>
<proteinExistence type="predicted"/>
<evidence type="ECO:0000313" key="4">
    <source>
        <dbReference type="Proteomes" id="UP001148838"/>
    </source>
</evidence>
<keyword evidence="4" id="KW-1185">Reference proteome</keyword>
<comment type="caution">
    <text evidence="3">The sequence shown here is derived from an EMBL/GenBank/DDBJ whole genome shotgun (WGS) entry which is preliminary data.</text>
</comment>
<evidence type="ECO:0000259" key="2">
    <source>
        <dbReference type="Pfam" id="PF05050"/>
    </source>
</evidence>
<keyword evidence="1" id="KW-0812">Transmembrane</keyword>
<evidence type="ECO:0000256" key="1">
    <source>
        <dbReference type="SAM" id="Phobius"/>
    </source>
</evidence>
<feature type="domain" description="Methyltransferase FkbM" evidence="2">
    <location>
        <begin position="109"/>
        <end position="259"/>
    </location>
</feature>
<dbReference type="EMBL" id="JAJSOF020000001">
    <property type="protein sequence ID" value="KAJ4451029.1"/>
    <property type="molecule type" value="Genomic_DNA"/>
</dbReference>
<dbReference type="PANTHER" id="PTHR34009:SF2">
    <property type="entry name" value="PROTEIN STAR"/>
    <property type="match status" value="1"/>
</dbReference>
<dbReference type="InterPro" id="IPR053202">
    <property type="entry name" value="EGF_Rcpt_Signaling_Reg"/>
</dbReference>
<accession>A0ABQ8TWG5</accession>
<dbReference type="InterPro" id="IPR029063">
    <property type="entry name" value="SAM-dependent_MTases_sf"/>
</dbReference>
<keyword evidence="1" id="KW-1133">Transmembrane helix</keyword>
<sequence>MVAPSTPSLLRRLLPYVVFLTAFSVVMMVLFMAMDIRAPRRHQAFNLTDLDFRNVAQDDPQFINYIRAVHLHMPSSSSGSNILVTDPPPQTKYVAKLFQFKKGGIFVEAGAYRHNRSSDTEWLERKLDWHGLLIQPDPKDYLILRSYNRPKAHCIHACLSPTPYPKEVTFREVVDGPVRTHEHVFTRVKCFPLFSLLLAINATTFNYLSLDAEGAEIQVLKTIPIDRVQVDVIGVAWNEENKDSKASEELLDLMTTRKYSLVHKFRHMYLFTAANIIT</sequence>
<evidence type="ECO:0000313" key="3">
    <source>
        <dbReference type="EMBL" id="KAJ4451029.1"/>
    </source>
</evidence>
<dbReference type="PANTHER" id="PTHR34009">
    <property type="entry name" value="PROTEIN STAR"/>
    <property type="match status" value="1"/>
</dbReference>
<protein>
    <recommendedName>
        <fullName evidence="2">Methyltransferase FkbM domain-containing protein</fullName>
    </recommendedName>
</protein>